<dbReference type="Pfam" id="PF08605">
    <property type="entry name" value="Rad9_Rad53_bind"/>
    <property type="match status" value="1"/>
</dbReference>
<evidence type="ECO:0000256" key="1">
    <source>
        <dbReference type="ARBA" id="ARBA00004123"/>
    </source>
</evidence>
<dbReference type="GO" id="GO:0045944">
    <property type="term" value="P:positive regulation of transcription by RNA polymerase II"/>
    <property type="evidence" value="ECO:0007669"/>
    <property type="project" value="TreeGrafter"/>
</dbReference>
<dbReference type="GO" id="GO:0042393">
    <property type="term" value="F:histone binding"/>
    <property type="evidence" value="ECO:0007669"/>
    <property type="project" value="TreeGrafter"/>
</dbReference>
<evidence type="ECO:0000313" key="6">
    <source>
        <dbReference type="EMBL" id="ANZ73973.1"/>
    </source>
</evidence>
<dbReference type="InterPro" id="IPR047252">
    <property type="entry name" value="TP53BP1-like"/>
</dbReference>
<comment type="subcellular location">
    <subcellularLocation>
        <location evidence="1">Nucleus</location>
    </subcellularLocation>
</comment>
<dbReference type="EMBL" id="CP014584">
    <property type="protein sequence ID" value="ANZ73973.1"/>
    <property type="molecule type" value="Genomic_DNA"/>
</dbReference>
<dbReference type="Pfam" id="PF00533">
    <property type="entry name" value="BRCT"/>
    <property type="match status" value="1"/>
</dbReference>
<dbReference type="GO" id="GO:0005634">
    <property type="term" value="C:nucleus"/>
    <property type="evidence" value="ECO:0007669"/>
    <property type="project" value="UniProtKB-SubCell"/>
</dbReference>
<evidence type="ECO:0000256" key="4">
    <source>
        <dbReference type="SAM" id="MobiDB-lite"/>
    </source>
</evidence>
<feature type="region of interest" description="Disordered" evidence="4">
    <location>
        <begin position="1"/>
        <end position="23"/>
    </location>
</feature>
<organism evidence="6 7">
    <name type="scientific">Komagataella pastoris</name>
    <name type="common">Yeast</name>
    <name type="synonym">Pichia pastoris</name>
    <dbReference type="NCBI Taxonomy" id="4922"/>
    <lineage>
        <taxon>Eukaryota</taxon>
        <taxon>Fungi</taxon>
        <taxon>Dikarya</taxon>
        <taxon>Ascomycota</taxon>
        <taxon>Saccharomycotina</taxon>
        <taxon>Pichiomycetes</taxon>
        <taxon>Pichiales</taxon>
        <taxon>Pichiaceae</taxon>
        <taxon>Komagataella</taxon>
    </lineage>
</organism>
<dbReference type="InterPro" id="IPR001357">
    <property type="entry name" value="BRCT_dom"/>
</dbReference>
<dbReference type="SMART" id="SM00292">
    <property type="entry name" value="BRCT"/>
    <property type="match status" value="1"/>
</dbReference>
<sequence length="978" mass="110381">MPQTPWLKKTKDPFESPNMSKSFDNSVLKETQITPVAAARSKTAHGIFEQLRKNHAVVQEFEVLDGIVVDEADVQDHSTSSLKLNDRILKQNDTFDSTLSHDTPSHRIPFDATQKDILPPSDTLAVSEGNIVSILDTQSSTQKDLHSTWESQEKMAPMLKDTQVIDTSNMPTSTQADDDYKSMTKEYLLGGTSQLGPTQIIEKSTQTIQGTPNQKFIQVPGTAEREIASINASRLPKRHDLTDPENSQIIESSFSNIKSQNGDEEDNDEGSAFPNNLLFDTLERLTPKRKKNSSESISFSPGKQNVSTPKEKEFLSSEVTEELTDIEDERALDFKEARHSKTKRTLSSLDKMQEQNKHIGSNFLSPRKPNYSQNADFMFSQQSFKGSPTRRTLFDGNEAEEEIHSDYEKQQTLDTNSRTSSLSDLLENHDVIFDSFQSPPSKDLRVSNKFNIDLGQKDDIHRKEKCEDYILSQADVINKAAVWVKIGSKIIPGNIVDFDGTSVDVSDGADVFRIREMNILGLLDIKIGDVIKWKSLKRRTCIVTGLAFDETASTDNTDIQCSRGFSTVYLKEYKKGLDFEKAEEKKVGLNEIYLSGTLFRCPTRSKLFNDTEFFKNYLFQVKETLGLTSKHQNNDYGVFSGCLFAITGTTDKNGKEILDLKAEIDSNGGKILENGFRPFFLDSNTQLVDSEHNLQLTPKDTLDTFSFAAIISNGVVRTPKYLEALALGWPVLGHEFIGDCLKDSKTFSRWKAYLLPAGKTKQVSGLKSIEISSFINNFEAGKNLCSQLRANNYKMNGMRLLVIQDGDQVKAGVVEFLAYCFGVRSLDKPANYLEAVSIIEKYHTSNGCSNDCECALYDDKTIKKITVSLDLAYEKIDDQNRDYHQTEGVVSETKTKKRRFYSQDLITTRRRRTVKKINYNEDSDDEPEIKSKRSKSLSKPLTKNLPQSKRSRIQLLNWEWMTEVIVSGEVWPPSGNYN</sequence>
<gene>
    <name evidence="6" type="primary">RAD9</name>
    <name evidence="6" type="ORF">ATY40_BA7500421</name>
</gene>
<dbReference type="InterPro" id="IPR036420">
    <property type="entry name" value="BRCT_dom_sf"/>
</dbReference>
<evidence type="ECO:0000256" key="2">
    <source>
        <dbReference type="ARBA" id="ARBA00022763"/>
    </source>
</evidence>
<feature type="region of interest" description="Disordered" evidence="4">
    <location>
        <begin position="917"/>
        <end position="945"/>
    </location>
</feature>
<keyword evidence="7" id="KW-1185">Reference proteome</keyword>
<evidence type="ECO:0000313" key="7">
    <source>
        <dbReference type="Proteomes" id="UP000094565"/>
    </source>
</evidence>
<dbReference type="PANTHER" id="PTHR15321:SF3">
    <property type="entry name" value="TP53-BINDING PROTEIN 1"/>
    <property type="match status" value="1"/>
</dbReference>
<evidence type="ECO:0000256" key="3">
    <source>
        <dbReference type="ARBA" id="ARBA00023242"/>
    </source>
</evidence>
<reference evidence="6 7" key="1">
    <citation type="submission" date="2016-02" db="EMBL/GenBank/DDBJ databases">
        <title>Comparative genomic and transcriptomic foundation for Pichia pastoris.</title>
        <authorList>
            <person name="Love K.R."/>
            <person name="Shah K.A."/>
            <person name="Whittaker C.A."/>
            <person name="Wu J."/>
            <person name="Bartlett M.C."/>
            <person name="Ma D."/>
            <person name="Leeson R.L."/>
            <person name="Priest M."/>
            <person name="Young S.K."/>
            <person name="Love J.C."/>
        </authorList>
    </citation>
    <scope>NUCLEOTIDE SEQUENCE [LARGE SCALE GENOMIC DNA]</scope>
    <source>
        <strain evidence="6 7">ATCC 28485</strain>
    </source>
</reference>
<proteinExistence type="predicted"/>
<feature type="region of interest" description="Disordered" evidence="4">
    <location>
        <begin position="287"/>
        <end position="318"/>
    </location>
</feature>
<name>A0A1B2J7K6_PICPA</name>
<dbReference type="Gene3D" id="3.40.50.10190">
    <property type="entry name" value="BRCT domain"/>
    <property type="match status" value="1"/>
</dbReference>
<protein>
    <submittedName>
        <fullName evidence="6">BA75_00421T0</fullName>
    </submittedName>
</protein>
<keyword evidence="3" id="KW-0539">Nucleus</keyword>
<dbReference type="GO" id="GO:0000077">
    <property type="term" value="P:DNA damage checkpoint signaling"/>
    <property type="evidence" value="ECO:0007669"/>
    <property type="project" value="TreeGrafter"/>
</dbReference>
<dbReference type="PROSITE" id="PS50172">
    <property type="entry name" value="BRCT"/>
    <property type="match status" value="1"/>
</dbReference>
<keyword evidence="2" id="KW-0227">DNA damage</keyword>
<dbReference type="CDD" id="cd17745">
    <property type="entry name" value="BRCT_p53bp1_rpt1"/>
    <property type="match status" value="1"/>
</dbReference>
<evidence type="ECO:0000259" key="5">
    <source>
        <dbReference type="PROSITE" id="PS50172"/>
    </source>
</evidence>
<dbReference type="Proteomes" id="UP000094565">
    <property type="component" value="Chromosome 1"/>
</dbReference>
<feature type="compositionally biased region" description="Polar residues" evidence="4">
    <location>
        <begin position="294"/>
        <end position="308"/>
    </location>
</feature>
<accession>A0A1B2J7K6</accession>
<dbReference type="InterPro" id="IPR047249">
    <property type="entry name" value="BRCT_p53bp1-like_rpt1"/>
</dbReference>
<dbReference type="OrthoDB" id="129353at2759"/>
<dbReference type="PANTHER" id="PTHR15321">
    <property type="entry name" value="TUMOR SUPPRESSOR P53-BINDING PROTEIN 1"/>
    <property type="match status" value="1"/>
</dbReference>
<dbReference type="SUPFAM" id="SSF52113">
    <property type="entry name" value="BRCT domain"/>
    <property type="match status" value="1"/>
</dbReference>
<feature type="domain" description="BRCT" evidence="5">
    <location>
        <begin position="634"/>
        <end position="745"/>
    </location>
</feature>
<dbReference type="AlphaFoldDB" id="A0A1B2J7K6"/>
<dbReference type="InterPro" id="IPR013914">
    <property type="entry name" value="Rad9_Rad53-bd_dom_fun"/>
</dbReference>